<dbReference type="PANTHER" id="PTHR23279">
    <property type="entry name" value="DEFECTIVE PROBOSCIS EXTENSION RESPONSE DPR -RELATED"/>
    <property type="match status" value="1"/>
</dbReference>
<dbReference type="EMBL" id="JAXCGZ010000524">
    <property type="protein sequence ID" value="KAK7085861.1"/>
    <property type="molecule type" value="Genomic_DNA"/>
</dbReference>
<evidence type="ECO:0000313" key="1">
    <source>
        <dbReference type="EMBL" id="KAK7085861.1"/>
    </source>
</evidence>
<dbReference type="SUPFAM" id="SSF48726">
    <property type="entry name" value="Immunoglobulin"/>
    <property type="match status" value="1"/>
</dbReference>
<protein>
    <recommendedName>
        <fullName evidence="3">Ig-like domain-containing protein</fullName>
    </recommendedName>
</protein>
<proteinExistence type="predicted"/>
<dbReference type="GO" id="GO:0050808">
    <property type="term" value="P:synapse organization"/>
    <property type="evidence" value="ECO:0007669"/>
    <property type="project" value="TreeGrafter"/>
</dbReference>
<name>A0AAN8XKD8_HALRR</name>
<dbReference type="GO" id="GO:0032589">
    <property type="term" value="C:neuron projection membrane"/>
    <property type="evidence" value="ECO:0007669"/>
    <property type="project" value="TreeGrafter"/>
</dbReference>
<feature type="non-terminal residue" evidence="1">
    <location>
        <position position="58"/>
    </location>
</feature>
<dbReference type="InterPro" id="IPR037448">
    <property type="entry name" value="Zig-8"/>
</dbReference>
<dbReference type="InterPro" id="IPR036179">
    <property type="entry name" value="Ig-like_dom_sf"/>
</dbReference>
<reference evidence="1 2" key="1">
    <citation type="submission" date="2023-11" db="EMBL/GenBank/DDBJ databases">
        <title>Halocaridina rubra genome assembly.</title>
        <authorList>
            <person name="Smith C."/>
        </authorList>
    </citation>
    <scope>NUCLEOTIDE SEQUENCE [LARGE SCALE GENOMIC DNA]</scope>
    <source>
        <strain evidence="1">EP-1</strain>
        <tissue evidence="1">Whole</tissue>
    </source>
</reference>
<dbReference type="PANTHER" id="PTHR23279:SF37">
    <property type="entry name" value="DEFECTIVE PROBOSCIS EXTENSION RESPONSE 13, ISOFORM B"/>
    <property type="match status" value="1"/>
</dbReference>
<comment type="caution">
    <text evidence="1">The sequence shown here is derived from an EMBL/GenBank/DDBJ whole genome shotgun (WGS) entry which is preliminary data.</text>
</comment>
<organism evidence="1 2">
    <name type="scientific">Halocaridina rubra</name>
    <name type="common">Hawaiian red shrimp</name>
    <dbReference type="NCBI Taxonomy" id="373956"/>
    <lineage>
        <taxon>Eukaryota</taxon>
        <taxon>Metazoa</taxon>
        <taxon>Ecdysozoa</taxon>
        <taxon>Arthropoda</taxon>
        <taxon>Crustacea</taxon>
        <taxon>Multicrustacea</taxon>
        <taxon>Malacostraca</taxon>
        <taxon>Eumalacostraca</taxon>
        <taxon>Eucarida</taxon>
        <taxon>Decapoda</taxon>
        <taxon>Pleocyemata</taxon>
        <taxon>Caridea</taxon>
        <taxon>Atyoidea</taxon>
        <taxon>Atyidae</taxon>
        <taxon>Halocaridina</taxon>
    </lineage>
</organism>
<gene>
    <name evidence="1" type="ORF">SK128_018881</name>
</gene>
<keyword evidence="2" id="KW-1185">Reference proteome</keyword>
<sequence length="58" mass="6537">MVKGPKERVVAAGSDLQLVCLYKEASAPPEFIFWYQDAKMINYDTKRGIHVASESPSY</sequence>
<evidence type="ECO:0000313" key="2">
    <source>
        <dbReference type="Proteomes" id="UP001381693"/>
    </source>
</evidence>
<dbReference type="Proteomes" id="UP001381693">
    <property type="component" value="Unassembled WGS sequence"/>
</dbReference>
<accession>A0AAN8XKD8</accession>
<dbReference type="AlphaFoldDB" id="A0AAN8XKD8"/>
<evidence type="ECO:0008006" key="3">
    <source>
        <dbReference type="Google" id="ProtNLM"/>
    </source>
</evidence>